<proteinExistence type="inferred from homology"/>
<dbReference type="GO" id="GO:0090158">
    <property type="term" value="P:endoplasmic reticulum membrane organization"/>
    <property type="evidence" value="ECO:0007669"/>
    <property type="project" value="TreeGrafter"/>
</dbReference>
<keyword evidence="7" id="KW-1185">Reference proteome</keyword>
<comment type="similarity">
    <text evidence="1">Belongs to the VAMP-associated protein (VAP) (TC 9.B.17) family.</text>
</comment>
<evidence type="ECO:0000259" key="5">
    <source>
        <dbReference type="PROSITE" id="PS50202"/>
    </source>
</evidence>
<keyword evidence="2" id="KW-0175">Coiled coil</keyword>
<dbReference type="PANTHER" id="PTHR10809:SF148">
    <property type="entry name" value="OS01G0936800 PROTEIN"/>
    <property type="match status" value="1"/>
</dbReference>
<evidence type="ECO:0000256" key="2">
    <source>
        <dbReference type="SAM" id="Coils"/>
    </source>
</evidence>
<evidence type="ECO:0000313" key="7">
    <source>
        <dbReference type="Proteomes" id="UP000652761"/>
    </source>
</evidence>
<dbReference type="Gene3D" id="2.60.40.10">
    <property type="entry name" value="Immunoglobulins"/>
    <property type="match status" value="1"/>
</dbReference>
<dbReference type="Pfam" id="PF00635">
    <property type="entry name" value="Motile_Sperm"/>
    <property type="match status" value="1"/>
</dbReference>
<dbReference type="PIRSF" id="PIRSF019693">
    <property type="entry name" value="VAMP-associated"/>
    <property type="match status" value="1"/>
</dbReference>
<feature type="domain" description="MSP" evidence="5">
    <location>
        <begin position="1"/>
        <end position="116"/>
    </location>
</feature>
<dbReference type="InterPro" id="IPR016763">
    <property type="entry name" value="VAP"/>
</dbReference>
<dbReference type="InterPro" id="IPR008962">
    <property type="entry name" value="PapD-like_sf"/>
</dbReference>
<dbReference type="PROSITE" id="PS50202">
    <property type="entry name" value="MSP"/>
    <property type="match status" value="1"/>
</dbReference>
<dbReference type="EMBL" id="NMUH01005106">
    <property type="protein sequence ID" value="MQM11817.1"/>
    <property type="molecule type" value="Genomic_DNA"/>
</dbReference>
<reference evidence="6" key="1">
    <citation type="submission" date="2017-07" db="EMBL/GenBank/DDBJ databases">
        <title>Taro Niue Genome Assembly and Annotation.</title>
        <authorList>
            <person name="Atibalentja N."/>
            <person name="Keating K."/>
            <person name="Fields C.J."/>
        </authorList>
    </citation>
    <scope>NUCLEOTIDE SEQUENCE</scope>
    <source>
        <strain evidence="6">Niue_2</strain>
        <tissue evidence="6">Leaf</tissue>
    </source>
</reference>
<dbReference type="GO" id="GO:0005789">
    <property type="term" value="C:endoplasmic reticulum membrane"/>
    <property type="evidence" value="ECO:0007669"/>
    <property type="project" value="InterPro"/>
</dbReference>
<accession>A0A843WUR7</accession>
<keyword evidence="4" id="KW-0812">Transmembrane</keyword>
<gene>
    <name evidence="6" type="ORF">Taro_044722</name>
</gene>
<feature type="transmembrane region" description="Helical" evidence="4">
    <location>
        <begin position="231"/>
        <end position="252"/>
    </location>
</feature>
<comment type="caution">
    <text evidence="6">The sequence shown here is derived from an EMBL/GenBank/DDBJ whole genome shotgun (WGS) entry which is preliminary data.</text>
</comment>
<dbReference type="InterPro" id="IPR013783">
    <property type="entry name" value="Ig-like_fold"/>
</dbReference>
<dbReference type="GO" id="GO:0061817">
    <property type="term" value="P:endoplasmic reticulum-plasma membrane tethering"/>
    <property type="evidence" value="ECO:0007669"/>
    <property type="project" value="TreeGrafter"/>
</dbReference>
<feature type="region of interest" description="Disordered" evidence="3">
    <location>
        <begin position="126"/>
        <end position="157"/>
    </location>
</feature>
<dbReference type="Proteomes" id="UP000652761">
    <property type="component" value="Unassembled WGS sequence"/>
</dbReference>
<evidence type="ECO:0000256" key="1">
    <source>
        <dbReference type="ARBA" id="ARBA00008932"/>
    </source>
</evidence>
<keyword evidence="4" id="KW-1133">Transmembrane helix</keyword>
<evidence type="ECO:0000256" key="4">
    <source>
        <dbReference type="SAM" id="Phobius"/>
    </source>
</evidence>
<dbReference type="OrthoDB" id="264603at2759"/>
<evidence type="ECO:0000313" key="6">
    <source>
        <dbReference type="EMBL" id="MQM11817.1"/>
    </source>
</evidence>
<keyword evidence="4" id="KW-0472">Membrane</keyword>
<dbReference type="GO" id="GO:0005886">
    <property type="term" value="C:plasma membrane"/>
    <property type="evidence" value="ECO:0007669"/>
    <property type="project" value="TreeGrafter"/>
</dbReference>
<feature type="coiled-coil region" evidence="2">
    <location>
        <begin position="176"/>
        <end position="224"/>
    </location>
</feature>
<sequence length="254" mass="28112">MYHRPSMTTSLSRGRTRTLRKATHTAVLLRAVKTTSPKSYCVRPNVGVVTPKTTYEFTVTMQAQKTAPPDLECKDKFLVQSVVIPFGSTEEDLKPNLFSKEIGGFIEENKLRVVLVSPTDSHHSLVLQPIDGGLDQSPPSDEDHKPREQGTSAHNSALSGGIENLHPAYVAKITDVENLKAKLIHLESKLNEAQKSILQLSDEKNSTIQENKKLRQEVLLLRRKYAAGARVGFPSLFVCFVALVALTLGYLIHS</sequence>
<name>A0A843WUR7_COLES</name>
<dbReference type="PANTHER" id="PTHR10809">
    <property type="entry name" value="VESICLE-ASSOCIATED MEMBRANE PROTEIN-ASSOCIATED PROTEIN"/>
    <property type="match status" value="1"/>
</dbReference>
<dbReference type="InterPro" id="IPR000535">
    <property type="entry name" value="MSP_dom"/>
</dbReference>
<organism evidence="6 7">
    <name type="scientific">Colocasia esculenta</name>
    <name type="common">Wild taro</name>
    <name type="synonym">Arum esculentum</name>
    <dbReference type="NCBI Taxonomy" id="4460"/>
    <lineage>
        <taxon>Eukaryota</taxon>
        <taxon>Viridiplantae</taxon>
        <taxon>Streptophyta</taxon>
        <taxon>Embryophyta</taxon>
        <taxon>Tracheophyta</taxon>
        <taxon>Spermatophyta</taxon>
        <taxon>Magnoliopsida</taxon>
        <taxon>Liliopsida</taxon>
        <taxon>Araceae</taxon>
        <taxon>Aroideae</taxon>
        <taxon>Colocasieae</taxon>
        <taxon>Colocasia</taxon>
    </lineage>
</organism>
<evidence type="ECO:0000256" key="3">
    <source>
        <dbReference type="SAM" id="MobiDB-lite"/>
    </source>
</evidence>
<dbReference type="AlphaFoldDB" id="A0A843WUR7"/>
<protein>
    <recommendedName>
        <fullName evidence="5">MSP domain-containing protein</fullName>
    </recommendedName>
</protein>
<dbReference type="SUPFAM" id="SSF49354">
    <property type="entry name" value="PapD-like"/>
    <property type="match status" value="1"/>
</dbReference>